<keyword evidence="1" id="KW-0812">Transmembrane</keyword>
<dbReference type="EMBL" id="CP146069">
    <property type="protein sequence ID" value="WWR47837.1"/>
    <property type="molecule type" value="Genomic_DNA"/>
</dbReference>
<protein>
    <submittedName>
        <fullName evidence="2">DUF6476 family protein</fullName>
    </submittedName>
</protein>
<keyword evidence="3" id="KW-1185">Reference proteome</keyword>
<dbReference type="Proteomes" id="UP001364156">
    <property type="component" value="Chromosome"/>
</dbReference>
<gene>
    <name evidence="2" type="ORF">RZ517_06610</name>
</gene>
<dbReference type="RefSeq" id="WP_338550673.1">
    <property type="nucleotide sequence ID" value="NZ_CP146069.1"/>
</dbReference>
<name>A0ABZ2HNA8_9RHOB</name>
<dbReference type="InterPro" id="IPR045519">
    <property type="entry name" value="DUF6476"/>
</dbReference>
<keyword evidence="1" id="KW-1133">Transmembrane helix</keyword>
<feature type="transmembrane region" description="Helical" evidence="1">
    <location>
        <begin position="20"/>
        <end position="42"/>
    </location>
</feature>
<sequence length="103" mass="11283">MNDTPDPNPIDPGLVKYLRLLVTVLTAVMVVGFIVIVVLFVTKFSDAFGPEMPDEITLPDGTVPTAYTRGDGWYAVVTEDNQILIFNAETGELRQEIAIEVGK</sequence>
<dbReference type="Pfam" id="PF20082">
    <property type="entry name" value="DUF6476"/>
    <property type="match status" value="1"/>
</dbReference>
<accession>A0ABZ2HNA8</accession>
<evidence type="ECO:0000256" key="1">
    <source>
        <dbReference type="SAM" id="Phobius"/>
    </source>
</evidence>
<evidence type="ECO:0000313" key="3">
    <source>
        <dbReference type="Proteomes" id="UP001364156"/>
    </source>
</evidence>
<keyword evidence="1" id="KW-0472">Membrane</keyword>
<organism evidence="2 3">
    <name type="scientific">Roseovarius phycicola</name>
    <dbReference type="NCBI Taxonomy" id="3080976"/>
    <lineage>
        <taxon>Bacteria</taxon>
        <taxon>Pseudomonadati</taxon>
        <taxon>Pseudomonadota</taxon>
        <taxon>Alphaproteobacteria</taxon>
        <taxon>Rhodobacterales</taxon>
        <taxon>Roseobacteraceae</taxon>
        <taxon>Roseovarius</taxon>
    </lineage>
</organism>
<reference evidence="2 3" key="1">
    <citation type="submission" date="2023-10" db="EMBL/GenBank/DDBJ databases">
        <title>Roseovarius strain S88 nov., isolated from a marine algae.</title>
        <authorList>
            <person name="Lee M.W."/>
            <person name="Lee J.K."/>
            <person name="Kim J.M."/>
            <person name="Choi D.G."/>
            <person name="Baek J.H."/>
            <person name="Bayburt H."/>
            <person name="Jung J.J."/>
            <person name="Han D.M."/>
            <person name="Jeon C.O."/>
        </authorList>
    </citation>
    <scope>NUCLEOTIDE SEQUENCE [LARGE SCALE GENOMIC DNA]</scope>
    <source>
        <strain evidence="2 3">S88</strain>
    </source>
</reference>
<evidence type="ECO:0000313" key="2">
    <source>
        <dbReference type="EMBL" id="WWR47837.1"/>
    </source>
</evidence>
<proteinExistence type="predicted"/>